<dbReference type="Gene3D" id="3.40.50.2300">
    <property type="match status" value="1"/>
</dbReference>
<dbReference type="OrthoDB" id="9802354at2"/>
<dbReference type="InterPro" id="IPR001789">
    <property type="entry name" value="Sig_transdc_resp-reg_receiver"/>
</dbReference>
<evidence type="ECO:0000256" key="1">
    <source>
        <dbReference type="ARBA" id="ARBA00022741"/>
    </source>
</evidence>
<reference evidence="10 11" key="1">
    <citation type="submission" date="2018-06" db="EMBL/GenBank/DDBJ databases">
        <title>Genomic Encyclopedia of Type Strains, Phase IV (KMG-IV): sequencing the most valuable type-strain genomes for metagenomic binning, comparative biology and taxonomic classification.</title>
        <authorList>
            <person name="Goeker M."/>
        </authorList>
    </citation>
    <scope>NUCLEOTIDE SEQUENCE [LARGE SCALE GENOMIC DNA]</scope>
    <source>
        <strain evidence="10 11">DSM 25532</strain>
    </source>
</reference>
<dbReference type="GO" id="GO:0005524">
    <property type="term" value="F:ATP binding"/>
    <property type="evidence" value="ECO:0007669"/>
    <property type="project" value="UniProtKB-KW"/>
</dbReference>
<evidence type="ECO:0000256" key="7">
    <source>
        <dbReference type="SAM" id="Coils"/>
    </source>
</evidence>
<dbReference type="GO" id="GO:0006355">
    <property type="term" value="P:regulation of DNA-templated transcription"/>
    <property type="evidence" value="ECO:0007669"/>
    <property type="project" value="InterPro"/>
</dbReference>
<dbReference type="PRINTS" id="PR01590">
    <property type="entry name" value="HTHFIS"/>
</dbReference>
<dbReference type="InterPro" id="IPR025943">
    <property type="entry name" value="Sigma_54_int_dom_ATP-bd_2"/>
</dbReference>
<dbReference type="Gene3D" id="1.10.8.60">
    <property type="match status" value="1"/>
</dbReference>
<dbReference type="CDD" id="cd00009">
    <property type="entry name" value="AAA"/>
    <property type="match status" value="1"/>
</dbReference>
<dbReference type="InterPro" id="IPR025662">
    <property type="entry name" value="Sigma_54_int_dom_ATP-bd_1"/>
</dbReference>
<keyword evidence="3" id="KW-0805">Transcription regulation</keyword>
<keyword evidence="6" id="KW-0597">Phosphoprotein</keyword>
<dbReference type="Proteomes" id="UP000253426">
    <property type="component" value="Unassembled WGS sequence"/>
</dbReference>
<keyword evidence="7" id="KW-0175">Coiled coil</keyword>
<dbReference type="GO" id="GO:0043565">
    <property type="term" value="F:sequence-specific DNA binding"/>
    <property type="evidence" value="ECO:0007669"/>
    <property type="project" value="InterPro"/>
</dbReference>
<evidence type="ECO:0000259" key="8">
    <source>
        <dbReference type="PROSITE" id="PS50045"/>
    </source>
</evidence>
<evidence type="ECO:0000313" key="11">
    <source>
        <dbReference type="Proteomes" id="UP000253426"/>
    </source>
</evidence>
<dbReference type="PROSITE" id="PS00675">
    <property type="entry name" value="SIGMA54_INTERACT_1"/>
    <property type="match status" value="1"/>
</dbReference>
<name>A0A366HDN2_9BACT</name>
<keyword evidence="4" id="KW-0238">DNA-binding</keyword>
<dbReference type="RefSeq" id="WP_113960353.1">
    <property type="nucleotide sequence ID" value="NZ_QNRR01000008.1"/>
</dbReference>
<feature type="coiled-coil region" evidence="7">
    <location>
        <begin position="124"/>
        <end position="165"/>
    </location>
</feature>
<evidence type="ECO:0000256" key="2">
    <source>
        <dbReference type="ARBA" id="ARBA00022840"/>
    </source>
</evidence>
<gene>
    <name evidence="10" type="ORF">DES53_108194</name>
</gene>
<dbReference type="InterPro" id="IPR002078">
    <property type="entry name" value="Sigma_54_int"/>
</dbReference>
<dbReference type="Gene3D" id="1.10.10.60">
    <property type="entry name" value="Homeodomain-like"/>
    <property type="match status" value="1"/>
</dbReference>
<keyword evidence="5" id="KW-0804">Transcription</keyword>
<dbReference type="SMART" id="SM00382">
    <property type="entry name" value="AAA"/>
    <property type="match status" value="1"/>
</dbReference>
<evidence type="ECO:0000256" key="4">
    <source>
        <dbReference type="ARBA" id="ARBA00023125"/>
    </source>
</evidence>
<dbReference type="Gene3D" id="3.40.50.300">
    <property type="entry name" value="P-loop containing nucleotide triphosphate hydrolases"/>
    <property type="match status" value="1"/>
</dbReference>
<dbReference type="InterPro" id="IPR027417">
    <property type="entry name" value="P-loop_NTPase"/>
</dbReference>
<dbReference type="PANTHER" id="PTHR32071:SF117">
    <property type="entry name" value="PTS-DEPENDENT DIHYDROXYACETONE KINASE OPERON REGULATORY PROTEIN-RELATED"/>
    <property type="match status" value="1"/>
</dbReference>
<dbReference type="CDD" id="cd19920">
    <property type="entry name" value="REC_PA4781-like"/>
    <property type="match status" value="1"/>
</dbReference>
<dbReference type="PROSITE" id="PS50110">
    <property type="entry name" value="RESPONSE_REGULATORY"/>
    <property type="match status" value="1"/>
</dbReference>
<dbReference type="InterPro" id="IPR058031">
    <property type="entry name" value="AAA_lid_NorR"/>
</dbReference>
<dbReference type="AlphaFoldDB" id="A0A366HDN2"/>
<keyword evidence="11" id="KW-1185">Reference proteome</keyword>
<evidence type="ECO:0000256" key="6">
    <source>
        <dbReference type="PROSITE-ProRule" id="PRU00169"/>
    </source>
</evidence>
<keyword evidence="2" id="KW-0067">ATP-binding</keyword>
<comment type="caution">
    <text evidence="10">The sequence shown here is derived from an EMBL/GenBank/DDBJ whole genome shotgun (WGS) entry which is preliminary data.</text>
</comment>
<dbReference type="SUPFAM" id="SSF46689">
    <property type="entry name" value="Homeodomain-like"/>
    <property type="match status" value="1"/>
</dbReference>
<protein>
    <submittedName>
        <fullName evidence="10">Two-component system response regulator AtoC</fullName>
    </submittedName>
</protein>
<feature type="domain" description="Sigma-54 factor interaction" evidence="8">
    <location>
        <begin position="175"/>
        <end position="405"/>
    </location>
</feature>
<dbReference type="SMART" id="SM00448">
    <property type="entry name" value="REC"/>
    <property type="match status" value="1"/>
</dbReference>
<dbReference type="InterPro" id="IPR009057">
    <property type="entry name" value="Homeodomain-like_sf"/>
</dbReference>
<evidence type="ECO:0000256" key="5">
    <source>
        <dbReference type="ARBA" id="ARBA00023163"/>
    </source>
</evidence>
<proteinExistence type="predicted"/>
<feature type="modified residue" description="4-aspartylphosphate" evidence="6">
    <location>
        <position position="55"/>
    </location>
</feature>
<organism evidence="10 11">
    <name type="scientific">Roseimicrobium gellanilyticum</name>
    <dbReference type="NCBI Taxonomy" id="748857"/>
    <lineage>
        <taxon>Bacteria</taxon>
        <taxon>Pseudomonadati</taxon>
        <taxon>Verrucomicrobiota</taxon>
        <taxon>Verrucomicrobiia</taxon>
        <taxon>Verrucomicrobiales</taxon>
        <taxon>Verrucomicrobiaceae</taxon>
        <taxon>Roseimicrobium</taxon>
    </lineage>
</organism>
<dbReference type="SUPFAM" id="SSF52172">
    <property type="entry name" value="CheY-like"/>
    <property type="match status" value="1"/>
</dbReference>
<dbReference type="InterPro" id="IPR011006">
    <property type="entry name" value="CheY-like_superfamily"/>
</dbReference>
<dbReference type="GO" id="GO:0000160">
    <property type="term" value="P:phosphorelay signal transduction system"/>
    <property type="evidence" value="ECO:0007669"/>
    <property type="project" value="InterPro"/>
</dbReference>
<dbReference type="Pfam" id="PF02954">
    <property type="entry name" value="HTH_8"/>
    <property type="match status" value="1"/>
</dbReference>
<dbReference type="FunFam" id="3.40.50.300:FF:000006">
    <property type="entry name" value="DNA-binding transcriptional regulator NtrC"/>
    <property type="match status" value="1"/>
</dbReference>
<dbReference type="Pfam" id="PF00072">
    <property type="entry name" value="Response_reg"/>
    <property type="match status" value="1"/>
</dbReference>
<dbReference type="InterPro" id="IPR002197">
    <property type="entry name" value="HTH_Fis"/>
</dbReference>
<dbReference type="EMBL" id="QNRR01000008">
    <property type="protein sequence ID" value="RBP40487.1"/>
    <property type="molecule type" value="Genomic_DNA"/>
</dbReference>
<dbReference type="InterPro" id="IPR003593">
    <property type="entry name" value="AAA+_ATPase"/>
</dbReference>
<evidence type="ECO:0000256" key="3">
    <source>
        <dbReference type="ARBA" id="ARBA00023015"/>
    </source>
</evidence>
<dbReference type="PANTHER" id="PTHR32071">
    <property type="entry name" value="TRANSCRIPTIONAL REGULATORY PROTEIN"/>
    <property type="match status" value="1"/>
</dbReference>
<evidence type="ECO:0000313" key="10">
    <source>
        <dbReference type="EMBL" id="RBP40487.1"/>
    </source>
</evidence>
<dbReference type="Pfam" id="PF00158">
    <property type="entry name" value="Sigma54_activat"/>
    <property type="match status" value="1"/>
</dbReference>
<evidence type="ECO:0000259" key="9">
    <source>
        <dbReference type="PROSITE" id="PS50110"/>
    </source>
</evidence>
<keyword evidence="1" id="KW-0547">Nucleotide-binding</keyword>
<dbReference type="Pfam" id="PF25601">
    <property type="entry name" value="AAA_lid_14"/>
    <property type="match status" value="1"/>
</dbReference>
<sequence>MKPQARILIVDDTPASLSLLASVLEPQGHEVLTASHGKDALQLAARALPDLILLDVMMPGHDGFSVCRMLKREPETAHIPVIFITSRQETESVLNGFRVGAVDYIGKPYQAEEVVTRVATHLKISLLTRELQERNAALEEEMRRRSEAERARERADQRLSTLMSREAQRWGLAGFVGESPHLKRIIQDIERLQHFGKTSVLVTGESGTGKELVARAIHHHSPRASGAFIPVNCVAVPAELAESLFFGHMKGSFTGATSDRKGYFELADGGTLFLDEIGDMPATLQAKLLRVLEDGEVTPVGANQPRRVDVRVISATNANLPGKIASGDFRQDLYFRLARYAVQTPPLRERPEDLPLLAKHFLQMFSDEMGVPVPGITAEALRTLQSYPFPGNVREMKNVMERALILSAGGPVQKEHLQLFQERGAEIEMDVRAYSGGGVRGEMSSGTPSTALEDIPFDLESAEHVLIQRALEHTGGNVAEAARLLKVNRSRIYRKFPNA</sequence>
<accession>A0A366HDN2</accession>
<dbReference type="PROSITE" id="PS50045">
    <property type="entry name" value="SIGMA54_INTERACT_4"/>
    <property type="match status" value="1"/>
</dbReference>
<dbReference type="SUPFAM" id="SSF52540">
    <property type="entry name" value="P-loop containing nucleoside triphosphate hydrolases"/>
    <property type="match status" value="1"/>
</dbReference>
<dbReference type="PROSITE" id="PS00676">
    <property type="entry name" value="SIGMA54_INTERACT_2"/>
    <property type="match status" value="1"/>
</dbReference>
<feature type="domain" description="Response regulatory" evidence="9">
    <location>
        <begin position="6"/>
        <end position="122"/>
    </location>
</feature>